<keyword evidence="3" id="KW-1003">Cell membrane</keyword>
<dbReference type="InterPro" id="IPR003370">
    <property type="entry name" value="Chromate_transpt"/>
</dbReference>
<evidence type="ECO:0000256" key="3">
    <source>
        <dbReference type="ARBA" id="ARBA00022475"/>
    </source>
</evidence>
<evidence type="ECO:0000313" key="8">
    <source>
        <dbReference type="EMBL" id="TCK59894.1"/>
    </source>
</evidence>
<name>A0A4R1K6R4_9BACT</name>
<feature type="transmembrane region" description="Helical" evidence="7">
    <location>
        <begin position="7"/>
        <end position="30"/>
    </location>
</feature>
<organism evidence="8 9">
    <name type="scientific">Seleniivibrio woodruffii</name>
    <dbReference type="NCBI Taxonomy" id="1078050"/>
    <lineage>
        <taxon>Bacteria</taxon>
        <taxon>Pseudomonadati</taxon>
        <taxon>Deferribacterota</taxon>
        <taxon>Deferribacteres</taxon>
        <taxon>Deferribacterales</taxon>
        <taxon>Geovibrionaceae</taxon>
        <taxon>Seleniivibrio</taxon>
    </lineage>
</organism>
<evidence type="ECO:0000256" key="5">
    <source>
        <dbReference type="ARBA" id="ARBA00022989"/>
    </source>
</evidence>
<feature type="transmembrane region" description="Helical" evidence="7">
    <location>
        <begin position="256"/>
        <end position="279"/>
    </location>
</feature>
<dbReference type="PIRSF" id="PIRSF004810">
    <property type="entry name" value="ChrA"/>
    <property type="match status" value="1"/>
</dbReference>
<feature type="transmembrane region" description="Helical" evidence="7">
    <location>
        <begin position="78"/>
        <end position="97"/>
    </location>
</feature>
<keyword evidence="9" id="KW-1185">Reference proteome</keyword>
<dbReference type="EMBL" id="SMGG01000005">
    <property type="protein sequence ID" value="TCK59894.1"/>
    <property type="molecule type" value="Genomic_DNA"/>
</dbReference>
<feature type="transmembrane region" description="Helical" evidence="7">
    <location>
        <begin position="360"/>
        <end position="384"/>
    </location>
</feature>
<feature type="transmembrane region" description="Helical" evidence="7">
    <location>
        <begin position="285"/>
        <end position="307"/>
    </location>
</feature>
<dbReference type="OrthoDB" id="9788907at2"/>
<keyword evidence="4 7" id="KW-0812">Transmembrane</keyword>
<gene>
    <name evidence="8" type="ORF">C8D98_2061</name>
</gene>
<sequence length="388" mass="41263">MRNIADIFVTFLWLGLRSFGGPIAHFGYFYSEFVNKKKWLSEKEFSSLTALCQFLPGPASSQTGFGIGLKRGGIAGAYAAWLGFTLPSAAVMTAAAYGLKSFSDFGSSFAVKGLLILTAAVVAQAVWAMGTKLCPDTKTRFVAVAALFAVSVFRFPFVQVIVIIAAGIAGYFMFREGGERTPENSRSFSYKPAVLLLGLFFGLLILLPVLAGMYDSRSLKLFDTFYRAGALVFGGGHVVLPLLHDEIVAGGYMADEMFLSGYGIAQIVPGPLFTFASFAGTVSGGLLGGLAALTAVFMSTFLLIPAVMPIWDRISEKRFASAAMKGINASVVGILGAALYDPVWVKGVASASDFALFCASFGLLMFSKTPVWAVTLFCLAGAFIRSSI</sequence>
<dbReference type="Pfam" id="PF02417">
    <property type="entry name" value="Chromate_transp"/>
    <property type="match status" value="2"/>
</dbReference>
<dbReference type="InterPro" id="IPR014047">
    <property type="entry name" value="Chr_Tranpt_l_chain"/>
</dbReference>
<reference evidence="8 9" key="1">
    <citation type="submission" date="2019-03" db="EMBL/GenBank/DDBJ databases">
        <title>Genomic Encyclopedia of Type Strains, Phase IV (KMG-IV): sequencing the most valuable type-strain genomes for metagenomic binning, comparative biology and taxonomic classification.</title>
        <authorList>
            <person name="Goeker M."/>
        </authorList>
    </citation>
    <scope>NUCLEOTIDE SEQUENCE [LARGE SCALE GENOMIC DNA]</scope>
    <source>
        <strain evidence="8 9">DSM 24984</strain>
    </source>
</reference>
<dbReference type="PANTHER" id="PTHR33567">
    <property type="entry name" value="CHROMATE ION TRANSPORTER (EUROFUNG)"/>
    <property type="match status" value="1"/>
</dbReference>
<feature type="transmembrane region" description="Helical" evidence="7">
    <location>
        <begin position="225"/>
        <end position="244"/>
    </location>
</feature>
<comment type="caution">
    <text evidence="8">The sequence shown here is derived from an EMBL/GenBank/DDBJ whole genome shotgun (WGS) entry which is preliminary data.</text>
</comment>
<dbReference type="GO" id="GO:0015109">
    <property type="term" value="F:chromate transmembrane transporter activity"/>
    <property type="evidence" value="ECO:0007669"/>
    <property type="project" value="InterPro"/>
</dbReference>
<feature type="transmembrane region" description="Helical" evidence="7">
    <location>
        <begin position="194"/>
        <end position="213"/>
    </location>
</feature>
<dbReference type="PANTHER" id="PTHR33567:SF3">
    <property type="entry name" value="CHROMATE ION TRANSPORTER (EUROFUNG)"/>
    <property type="match status" value="1"/>
</dbReference>
<evidence type="ECO:0000256" key="4">
    <source>
        <dbReference type="ARBA" id="ARBA00022692"/>
    </source>
</evidence>
<feature type="transmembrane region" description="Helical" evidence="7">
    <location>
        <begin position="141"/>
        <end position="174"/>
    </location>
</feature>
<dbReference type="Proteomes" id="UP000294614">
    <property type="component" value="Unassembled WGS sequence"/>
</dbReference>
<evidence type="ECO:0000256" key="7">
    <source>
        <dbReference type="SAM" id="Phobius"/>
    </source>
</evidence>
<feature type="transmembrane region" description="Helical" evidence="7">
    <location>
        <begin position="109"/>
        <end position="129"/>
    </location>
</feature>
<comment type="subcellular location">
    <subcellularLocation>
        <location evidence="1">Cell membrane</location>
        <topology evidence="1">Multi-pass membrane protein</topology>
    </subcellularLocation>
</comment>
<proteinExistence type="inferred from homology"/>
<evidence type="ECO:0000256" key="2">
    <source>
        <dbReference type="ARBA" id="ARBA00005262"/>
    </source>
</evidence>
<evidence type="ECO:0000313" key="9">
    <source>
        <dbReference type="Proteomes" id="UP000294614"/>
    </source>
</evidence>
<protein>
    <submittedName>
        <fullName evidence="8">Chromate transporter</fullName>
    </submittedName>
</protein>
<dbReference type="GO" id="GO:0005886">
    <property type="term" value="C:plasma membrane"/>
    <property type="evidence" value="ECO:0007669"/>
    <property type="project" value="UniProtKB-SubCell"/>
</dbReference>
<evidence type="ECO:0000256" key="6">
    <source>
        <dbReference type="ARBA" id="ARBA00023136"/>
    </source>
</evidence>
<accession>A0A4R1K6R4</accession>
<dbReference type="AlphaFoldDB" id="A0A4R1K6R4"/>
<feature type="transmembrane region" description="Helical" evidence="7">
    <location>
        <begin position="319"/>
        <end position="340"/>
    </location>
</feature>
<keyword evidence="6 7" id="KW-0472">Membrane</keyword>
<evidence type="ECO:0000256" key="1">
    <source>
        <dbReference type="ARBA" id="ARBA00004651"/>
    </source>
</evidence>
<dbReference type="NCBIfam" id="TIGR00937">
    <property type="entry name" value="2A51"/>
    <property type="match status" value="1"/>
</dbReference>
<dbReference type="RefSeq" id="WP_132874046.1">
    <property type="nucleotide sequence ID" value="NZ_SMGG01000005.1"/>
</dbReference>
<comment type="similarity">
    <text evidence="2">Belongs to the chromate ion transporter (CHR) (TC 2.A.51) family.</text>
</comment>
<keyword evidence="5 7" id="KW-1133">Transmembrane helix</keyword>